<evidence type="ECO:0000313" key="1">
    <source>
        <dbReference type="EMBL" id="KKN33550.1"/>
    </source>
</evidence>
<reference evidence="1" key="1">
    <citation type="journal article" date="2015" name="Nature">
        <title>Complex archaea that bridge the gap between prokaryotes and eukaryotes.</title>
        <authorList>
            <person name="Spang A."/>
            <person name="Saw J.H."/>
            <person name="Jorgensen S.L."/>
            <person name="Zaremba-Niedzwiedzka K."/>
            <person name="Martijn J."/>
            <person name="Lind A.E."/>
            <person name="van Eijk R."/>
            <person name="Schleper C."/>
            <person name="Guy L."/>
            <person name="Ettema T.J."/>
        </authorList>
    </citation>
    <scope>NUCLEOTIDE SEQUENCE</scope>
</reference>
<comment type="caution">
    <text evidence="1">The sequence shown here is derived from an EMBL/GenBank/DDBJ whole genome shotgun (WGS) entry which is preliminary data.</text>
</comment>
<sequence>MAACGPDIIIFSVKEIQVSESSDIETVWKRWNRRAVKESAKQVYGAERWLKSAPHVIKKDGGQGLGLPSKNDQKIHRIVVALGGKDKVPIFYGDFGKGFVHVFDEISFDIILQELDTISDFIKYLTAKERFYMAGKKTPFLAGEENLLALYLHSGRKLPEKYTAVLMEGEMWDSFVKKPEYLRKKEEDKISYFWDDVIEDIAKYVLKGNLEFSSSPDDGEIILRIMAREERFSRRILGKLFAEFIHLSSENKVRSRMLRSPSGIIYVLLALPHTVDRKYRCAELGSRCFITRGQNLDFKTVIGIATEISKPGVGHSFDLYYLYLPNWTEEHQKQMELLQKETGFFVNPVRAEAHEDEYPQE</sequence>
<organism evidence="1">
    <name type="scientific">marine sediment metagenome</name>
    <dbReference type="NCBI Taxonomy" id="412755"/>
    <lineage>
        <taxon>unclassified sequences</taxon>
        <taxon>metagenomes</taxon>
        <taxon>ecological metagenomes</taxon>
    </lineage>
</organism>
<name>A0A0F9PP27_9ZZZZ</name>
<proteinExistence type="predicted"/>
<accession>A0A0F9PP27</accession>
<gene>
    <name evidence="1" type="ORF">LCGC14_0802530</name>
</gene>
<dbReference type="EMBL" id="LAZR01002168">
    <property type="protein sequence ID" value="KKN33550.1"/>
    <property type="molecule type" value="Genomic_DNA"/>
</dbReference>
<protein>
    <submittedName>
        <fullName evidence="1">Uncharacterized protein</fullName>
    </submittedName>
</protein>
<dbReference type="AlphaFoldDB" id="A0A0F9PP27"/>